<feature type="region of interest" description="Disordered" evidence="1">
    <location>
        <begin position="1"/>
        <end position="42"/>
    </location>
</feature>
<protein>
    <submittedName>
        <fullName evidence="2">Uncharacterized protein</fullName>
    </submittedName>
</protein>
<comment type="caution">
    <text evidence="2">The sequence shown here is derived from an EMBL/GenBank/DDBJ whole genome shotgun (WGS) entry which is preliminary data.</text>
</comment>
<dbReference type="EMBL" id="JAHKSW010000024">
    <property type="protein sequence ID" value="KAG7317116.1"/>
    <property type="molecule type" value="Genomic_DNA"/>
</dbReference>
<feature type="region of interest" description="Disordered" evidence="1">
    <location>
        <begin position="57"/>
        <end position="89"/>
    </location>
</feature>
<evidence type="ECO:0000313" key="3">
    <source>
        <dbReference type="Proteomes" id="UP000824219"/>
    </source>
</evidence>
<dbReference type="OrthoDB" id="8878304at2759"/>
<name>A0A9D3N6P4_9TELE</name>
<organism evidence="2 3">
    <name type="scientific">Hemibagrus wyckioides</name>
    <dbReference type="NCBI Taxonomy" id="337641"/>
    <lineage>
        <taxon>Eukaryota</taxon>
        <taxon>Metazoa</taxon>
        <taxon>Chordata</taxon>
        <taxon>Craniata</taxon>
        <taxon>Vertebrata</taxon>
        <taxon>Euteleostomi</taxon>
        <taxon>Actinopterygii</taxon>
        <taxon>Neopterygii</taxon>
        <taxon>Teleostei</taxon>
        <taxon>Ostariophysi</taxon>
        <taxon>Siluriformes</taxon>
        <taxon>Bagridae</taxon>
        <taxon>Hemibagrus</taxon>
    </lineage>
</organism>
<dbReference type="AlphaFoldDB" id="A0A9D3N6P4"/>
<accession>A0A9D3N6P4</accession>
<gene>
    <name evidence="2" type="ORF">KOW79_019414</name>
</gene>
<evidence type="ECO:0000256" key="1">
    <source>
        <dbReference type="SAM" id="MobiDB-lite"/>
    </source>
</evidence>
<sequence length="89" mass="9399">MSDGGGGLQGMSADGAYAPYNPAGADTESMRKAAGTTEKAKNHLFQEDTTVLWWKTPGSASHKDQAGSVMAGEQTHASLSGRDAWLKWE</sequence>
<reference evidence="2 3" key="1">
    <citation type="submission" date="2021-06" db="EMBL/GenBank/DDBJ databases">
        <title>Chromosome-level genome assembly of the red-tail catfish (Hemibagrus wyckioides).</title>
        <authorList>
            <person name="Shao F."/>
        </authorList>
    </citation>
    <scope>NUCLEOTIDE SEQUENCE [LARGE SCALE GENOMIC DNA]</scope>
    <source>
        <strain evidence="2">EC202008001</strain>
        <tissue evidence="2">Blood</tissue>
    </source>
</reference>
<dbReference type="Proteomes" id="UP000824219">
    <property type="component" value="Linkage Group LG24"/>
</dbReference>
<evidence type="ECO:0000313" key="2">
    <source>
        <dbReference type="EMBL" id="KAG7317116.1"/>
    </source>
</evidence>
<keyword evidence="3" id="KW-1185">Reference proteome</keyword>
<proteinExistence type="predicted"/>